<evidence type="ECO:0000256" key="1">
    <source>
        <dbReference type="SAM" id="MobiDB-lite"/>
    </source>
</evidence>
<dbReference type="AlphaFoldDB" id="A0A7J6KXG4"/>
<evidence type="ECO:0000313" key="2">
    <source>
        <dbReference type="EMBL" id="KAF4651249.1"/>
    </source>
</evidence>
<keyword evidence="3" id="KW-1185">Reference proteome</keyword>
<feature type="region of interest" description="Disordered" evidence="1">
    <location>
        <begin position="310"/>
        <end position="351"/>
    </location>
</feature>
<feature type="region of interest" description="Disordered" evidence="1">
    <location>
        <begin position="35"/>
        <end position="85"/>
    </location>
</feature>
<proteinExistence type="predicted"/>
<sequence length="351" mass="38642">MSANDNNDAAIVANAAINALNGNIPLPPQVVLIDQRGDNQQQQQQAGDPQQQQPQPVGDELPIEDPQPVANPPDGGQEDEPVIDPTKLGPLLFKLAEASTREQKSKKVPSLKRMLNAAPQLRNMGPPLHPPTELLSTIYSKGTSATDRLQRVFAMDLSKFHVNSEIEINNIHLNEVVMCILRWFVTVIFVAYSPVKNNPTGNDTDSDNDDEENDLTSALTIGGLIQHLHYCMQCCSFKGHSSRACGPLGAVFYHTYQTTKVSDLLRQGRGKAAFSKLLKFSETAACLAVTRCQEEAEKAKKWEEGKWSYQKRGWYPSGDGGSSGSGNNNSNNDKESKDKKNSSEGKRYRYS</sequence>
<accession>A0A7J6KXG4</accession>
<evidence type="ECO:0000313" key="3">
    <source>
        <dbReference type="Proteomes" id="UP000591131"/>
    </source>
</evidence>
<feature type="compositionally biased region" description="Low complexity" evidence="1">
    <location>
        <begin position="38"/>
        <end position="59"/>
    </location>
</feature>
<dbReference type="EMBL" id="JAAPAO010001094">
    <property type="protein sequence ID" value="KAF4651249.1"/>
    <property type="molecule type" value="Genomic_DNA"/>
</dbReference>
<dbReference type="Proteomes" id="UP000591131">
    <property type="component" value="Unassembled WGS sequence"/>
</dbReference>
<gene>
    <name evidence="2" type="ORF">FOL47_000523</name>
</gene>
<comment type="caution">
    <text evidence="2">The sequence shown here is derived from an EMBL/GenBank/DDBJ whole genome shotgun (WGS) entry which is preliminary data.</text>
</comment>
<name>A0A7J6KXG4_PERCH</name>
<protein>
    <submittedName>
        <fullName evidence="2">Uncharacterized protein</fullName>
    </submittedName>
</protein>
<organism evidence="2 3">
    <name type="scientific">Perkinsus chesapeaki</name>
    <name type="common">Clam parasite</name>
    <name type="synonym">Perkinsus andrewsi</name>
    <dbReference type="NCBI Taxonomy" id="330153"/>
    <lineage>
        <taxon>Eukaryota</taxon>
        <taxon>Sar</taxon>
        <taxon>Alveolata</taxon>
        <taxon>Perkinsozoa</taxon>
        <taxon>Perkinsea</taxon>
        <taxon>Perkinsida</taxon>
        <taxon>Perkinsidae</taxon>
        <taxon>Perkinsus</taxon>
    </lineage>
</organism>
<reference evidence="2 3" key="1">
    <citation type="submission" date="2020-04" db="EMBL/GenBank/DDBJ databases">
        <title>Perkinsus chesapeaki whole genome sequence.</title>
        <authorList>
            <person name="Bogema D.R."/>
        </authorList>
    </citation>
    <scope>NUCLEOTIDE SEQUENCE [LARGE SCALE GENOMIC DNA]</scope>
    <source>
        <strain evidence="2">ATCC PRA-425</strain>
    </source>
</reference>
<feature type="compositionally biased region" description="Basic and acidic residues" evidence="1">
    <location>
        <begin position="332"/>
        <end position="351"/>
    </location>
</feature>